<comment type="caution">
    <text evidence="1">The sequence shown here is derived from an EMBL/GenBank/DDBJ whole genome shotgun (WGS) entry which is preliminary data.</text>
</comment>
<protein>
    <recommendedName>
        <fullName evidence="3">Transposase</fullName>
    </recommendedName>
</protein>
<proteinExistence type="predicted"/>
<evidence type="ECO:0000313" key="1">
    <source>
        <dbReference type="EMBL" id="MDD7973846.1"/>
    </source>
</evidence>
<sequence>MGDGSSIRAVARESGILRTTIKKYLKDPEQPQYRERQPRVGHKLSAQFEARLRELFKHDLQLRCRERRNAKNLYEDLVAEGYTSSYSPVQRFVSELKKSLGISARDAFIPMYFAAGDALQFAWSEEHLLLGGVEHTPVL</sequence>
<dbReference type="Proteomes" id="UP001431784">
    <property type="component" value="Unassembled WGS sequence"/>
</dbReference>
<name>A0ABT5THK3_9RHOB</name>
<gene>
    <name evidence="1" type="ORF">PUT78_22665</name>
</gene>
<reference evidence="1" key="1">
    <citation type="submission" date="2023-02" db="EMBL/GenBank/DDBJ databases">
        <title>Description of Roseinatronobacter alkalisoli sp. nov., an alkaliphilic bacerium isolated from soda soil.</title>
        <authorList>
            <person name="Wei W."/>
        </authorList>
    </citation>
    <scope>NUCLEOTIDE SEQUENCE</scope>
    <source>
        <strain evidence="1">HJB301</strain>
    </source>
</reference>
<keyword evidence="2" id="KW-1185">Reference proteome</keyword>
<organism evidence="1 2">
    <name type="scientific">Roseinatronobacter alkalisoli</name>
    <dbReference type="NCBI Taxonomy" id="3028235"/>
    <lineage>
        <taxon>Bacteria</taxon>
        <taxon>Pseudomonadati</taxon>
        <taxon>Pseudomonadota</taxon>
        <taxon>Alphaproteobacteria</taxon>
        <taxon>Rhodobacterales</taxon>
        <taxon>Paracoccaceae</taxon>
        <taxon>Roseinatronobacter</taxon>
    </lineage>
</organism>
<evidence type="ECO:0008006" key="3">
    <source>
        <dbReference type="Google" id="ProtNLM"/>
    </source>
</evidence>
<evidence type="ECO:0000313" key="2">
    <source>
        <dbReference type="Proteomes" id="UP001431784"/>
    </source>
</evidence>
<dbReference type="RefSeq" id="WP_274354505.1">
    <property type="nucleotide sequence ID" value="NZ_JAQZSM010000066.1"/>
</dbReference>
<dbReference type="EMBL" id="JAQZSM010000066">
    <property type="protein sequence ID" value="MDD7973846.1"/>
    <property type="molecule type" value="Genomic_DNA"/>
</dbReference>
<accession>A0ABT5THK3</accession>